<gene>
    <name evidence="3" type="ORF">L0M99_04030</name>
</gene>
<feature type="chain" id="PRO_5042560089" evidence="2">
    <location>
        <begin position="20"/>
        <end position="334"/>
    </location>
</feature>
<comment type="caution">
    <text evidence="3">The sequence shown here is derived from an EMBL/GenBank/DDBJ whole genome shotgun (WGS) entry which is preliminary data.</text>
</comment>
<sequence length="334" mass="36295">MRSRLVVLLTLLLSMVLCGCHPAGKEQLAFICSNEESICKNWRDAYAAATGKNVSYLRLPTAQALTRISSSPKTREFDVWVGGPAENYVLAKRRGLLSAYQPAGISDIPEAMRDGEGYWFGVYGSLLGFCSDQTALAARGLPVPRSWAELANPQYRTLVAASSPLTSGTAFTVVRVLDEIYADQASTAIRNIYDNVPRLTNSGTAPVKTVLAGEAAIAITFTPYCAGKSEATKPLTISYPQEGTSYEIGSAALLKNAGRVGEAKRFLDWLSQKAGQGVAVKSATPQLAIIRSIPGSLASRLEQDDPYILPARPQKSAADRDRWLTWFARQEWRQ</sequence>
<dbReference type="EMBL" id="JAKNHJ010000006">
    <property type="protein sequence ID" value="MCG4617664.1"/>
    <property type="molecule type" value="Genomic_DNA"/>
</dbReference>
<dbReference type="SUPFAM" id="SSF53850">
    <property type="entry name" value="Periplasmic binding protein-like II"/>
    <property type="match status" value="1"/>
</dbReference>
<name>A0AAJ1EX58_9ACTO</name>
<dbReference type="GO" id="GO:0015888">
    <property type="term" value="P:thiamine transport"/>
    <property type="evidence" value="ECO:0007669"/>
    <property type="project" value="TreeGrafter"/>
</dbReference>
<accession>A0AAJ1EX58</accession>
<evidence type="ECO:0000313" key="3">
    <source>
        <dbReference type="EMBL" id="MCG4617664.1"/>
    </source>
</evidence>
<dbReference type="AlphaFoldDB" id="A0AAJ1EX58"/>
<dbReference type="RefSeq" id="WP_238127836.1">
    <property type="nucleotide sequence ID" value="NZ_JAKNHJ010000006.1"/>
</dbReference>
<evidence type="ECO:0000256" key="2">
    <source>
        <dbReference type="SAM" id="SignalP"/>
    </source>
</evidence>
<dbReference type="PROSITE" id="PS51257">
    <property type="entry name" value="PROKAR_LIPOPROTEIN"/>
    <property type="match status" value="1"/>
</dbReference>
<reference evidence="3" key="1">
    <citation type="submission" date="2022-01" db="EMBL/GenBank/DDBJ databases">
        <title>Collection of gut derived symbiotic bacterial strains cultured from healthy donors.</title>
        <authorList>
            <person name="Lin H."/>
            <person name="Kohout C."/>
            <person name="Waligurski E."/>
            <person name="Pamer E.G."/>
        </authorList>
    </citation>
    <scope>NUCLEOTIDE SEQUENCE</scope>
    <source>
        <strain evidence="3">DFI.7.46</strain>
    </source>
</reference>
<keyword evidence="1 2" id="KW-0732">Signal</keyword>
<dbReference type="GO" id="GO:0030976">
    <property type="term" value="F:thiamine pyrophosphate binding"/>
    <property type="evidence" value="ECO:0007669"/>
    <property type="project" value="TreeGrafter"/>
</dbReference>
<organism evidence="3 4">
    <name type="scientific">Varibaculum cambriense</name>
    <dbReference type="NCBI Taxonomy" id="184870"/>
    <lineage>
        <taxon>Bacteria</taxon>
        <taxon>Bacillati</taxon>
        <taxon>Actinomycetota</taxon>
        <taxon>Actinomycetes</taxon>
        <taxon>Actinomycetales</taxon>
        <taxon>Actinomycetaceae</taxon>
        <taxon>Varibaculum</taxon>
    </lineage>
</organism>
<evidence type="ECO:0000313" key="4">
    <source>
        <dbReference type="Proteomes" id="UP001200537"/>
    </source>
</evidence>
<dbReference type="GO" id="GO:0030288">
    <property type="term" value="C:outer membrane-bounded periplasmic space"/>
    <property type="evidence" value="ECO:0007669"/>
    <property type="project" value="TreeGrafter"/>
</dbReference>
<dbReference type="Proteomes" id="UP001200537">
    <property type="component" value="Unassembled WGS sequence"/>
</dbReference>
<dbReference type="Gene3D" id="3.40.190.10">
    <property type="entry name" value="Periplasmic binding protein-like II"/>
    <property type="match status" value="2"/>
</dbReference>
<dbReference type="PANTHER" id="PTHR30006">
    <property type="entry name" value="THIAMINE-BINDING PERIPLASMIC PROTEIN-RELATED"/>
    <property type="match status" value="1"/>
</dbReference>
<feature type="signal peptide" evidence="2">
    <location>
        <begin position="1"/>
        <end position="19"/>
    </location>
</feature>
<dbReference type="GO" id="GO:0030975">
    <property type="term" value="F:thiamine binding"/>
    <property type="evidence" value="ECO:0007669"/>
    <property type="project" value="TreeGrafter"/>
</dbReference>
<dbReference type="Pfam" id="PF13343">
    <property type="entry name" value="SBP_bac_6"/>
    <property type="match status" value="1"/>
</dbReference>
<dbReference type="PANTHER" id="PTHR30006:SF2">
    <property type="entry name" value="ABC TRANSPORTER SUBSTRATE-BINDING PROTEIN"/>
    <property type="match status" value="1"/>
</dbReference>
<evidence type="ECO:0000256" key="1">
    <source>
        <dbReference type="ARBA" id="ARBA00022729"/>
    </source>
</evidence>
<proteinExistence type="predicted"/>
<protein>
    <submittedName>
        <fullName evidence="3">Extracellular solute-binding protein</fullName>
    </submittedName>
</protein>